<gene>
    <name evidence="2" type="ORF">SAMN05421736_12095</name>
</gene>
<keyword evidence="3" id="KW-1185">Reference proteome</keyword>
<organism evidence="2 3">
    <name type="scientific">Evansella caseinilytica</name>
    <dbReference type="NCBI Taxonomy" id="1503961"/>
    <lineage>
        <taxon>Bacteria</taxon>
        <taxon>Bacillati</taxon>
        <taxon>Bacillota</taxon>
        <taxon>Bacilli</taxon>
        <taxon>Bacillales</taxon>
        <taxon>Bacillaceae</taxon>
        <taxon>Evansella</taxon>
    </lineage>
</organism>
<feature type="transmembrane region" description="Helical" evidence="1">
    <location>
        <begin position="6"/>
        <end position="25"/>
    </location>
</feature>
<dbReference type="Proteomes" id="UP000198935">
    <property type="component" value="Unassembled WGS sequence"/>
</dbReference>
<keyword evidence="1" id="KW-0472">Membrane</keyword>
<keyword evidence="1" id="KW-0812">Transmembrane</keyword>
<dbReference type="EMBL" id="FNPI01000020">
    <property type="protein sequence ID" value="SDZ60718.1"/>
    <property type="molecule type" value="Genomic_DNA"/>
</dbReference>
<keyword evidence="1" id="KW-1133">Transmembrane helix</keyword>
<dbReference type="OrthoDB" id="2874588at2"/>
<evidence type="ECO:0000313" key="2">
    <source>
        <dbReference type="EMBL" id="SDZ60718.1"/>
    </source>
</evidence>
<reference evidence="3" key="1">
    <citation type="submission" date="2016-10" db="EMBL/GenBank/DDBJ databases">
        <authorList>
            <person name="Varghese N."/>
            <person name="Submissions S."/>
        </authorList>
    </citation>
    <scope>NUCLEOTIDE SEQUENCE [LARGE SCALE GENOMIC DNA]</scope>
    <source>
        <strain evidence="3">SP</strain>
    </source>
</reference>
<dbReference type="AlphaFoldDB" id="A0A1H3UEB4"/>
<accession>A0A1H3UEB4</accession>
<proteinExistence type="predicted"/>
<evidence type="ECO:0000313" key="3">
    <source>
        <dbReference type="Proteomes" id="UP000198935"/>
    </source>
</evidence>
<name>A0A1H3UEB4_9BACI</name>
<sequence>MGKVNITRIVVALILITSAGIALFFQGRTAHTPDVRTVAARYYEVIAAVEKLYENHQQKNGYYYNGSFREKNEVKDYLSPYMTQGAKEQVINTFFQQEKNHLVYAEEFQDFILIQRDALINSSGKNDYYTVVKNSLLNPGLKMIREEQLDIKQRGEHYIVEAKNIPVKFYREKDKQYNNHYTRLGYPAQDRLSFTFQFVESDGELLLSSYSVRAGS</sequence>
<protein>
    <submittedName>
        <fullName evidence="2">Uncharacterized protein</fullName>
    </submittedName>
</protein>
<evidence type="ECO:0000256" key="1">
    <source>
        <dbReference type="SAM" id="Phobius"/>
    </source>
</evidence>